<dbReference type="InParanoid" id="D8SR56"/>
<protein>
    <submittedName>
        <fullName evidence="2">Uncharacterized protein</fullName>
    </submittedName>
</protein>
<feature type="compositionally biased region" description="Basic and acidic residues" evidence="1">
    <location>
        <begin position="228"/>
        <end position="238"/>
    </location>
</feature>
<feature type="region of interest" description="Disordered" evidence="1">
    <location>
        <begin position="216"/>
        <end position="238"/>
    </location>
</feature>
<keyword evidence="3" id="KW-1185">Reference proteome</keyword>
<feature type="region of interest" description="Disordered" evidence="1">
    <location>
        <begin position="108"/>
        <end position="152"/>
    </location>
</feature>
<proteinExistence type="predicted"/>
<accession>D8SR56</accession>
<reference evidence="2 3" key="1">
    <citation type="journal article" date="2011" name="Science">
        <title>The Selaginella genome identifies genetic changes associated with the evolution of vascular plants.</title>
        <authorList>
            <person name="Banks J.A."/>
            <person name="Nishiyama T."/>
            <person name="Hasebe M."/>
            <person name="Bowman J.L."/>
            <person name="Gribskov M."/>
            <person name="dePamphilis C."/>
            <person name="Albert V.A."/>
            <person name="Aono N."/>
            <person name="Aoyama T."/>
            <person name="Ambrose B.A."/>
            <person name="Ashton N.W."/>
            <person name="Axtell M.J."/>
            <person name="Barker E."/>
            <person name="Barker M.S."/>
            <person name="Bennetzen J.L."/>
            <person name="Bonawitz N.D."/>
            <person name="Chapple C."/>
            <person name="Cheng C."/>
            <person name="Correa L.G."/>
            <person name="Dacre M."/>
            <person name="DeBarry J."/>
            <person name="Dreyer I."/>
            <person name="Elias M."/>
            <person name="Engstrom E.M."/>
            <person name="Estelle M."/>
            <person name="Feng L."/>
            <person name="Finet C."/>
            <person name="Floyd S.K."/>
            <person name="Frommer W.B."/>
            <person name="Fujita T."/>
            <person name="Gramzow L."/>
            <person name="Gutensohn M."/>
            <person name="Harholt J."/>
            <person name="Hattori M."/>
            <person name="Heyl A."/>
            <person name="Hirai T."/>
            <person name="Hiwatashi Y."/>
            <person name="Ishikawa M."/>
            <person name="Iwata M."/>
            <person name="Karol K.G."/>
            <person name="Koehler B."/>
            <person name="Kolukisaoglu U."/>
            <person name="Kubo M."/>
            <person name="Kurata T."/>
            <person name="Lalonde S."/>
            <person name="Li K."/>
            <person name="Li Y."/>
            <person name="Litt A."/>
            <person name="Lyons E."/>
            <person name="Manning G."/>
            <person name="Maruyama T."/>
            <person name="Michael T.P."/>
            <person name="Mikami K."/>
            <person name="Miyazaki S."/>
            <person name="Morinaga S."/>
            <person name="Murata T."/>
            <person name="Mueller-Roeber B."/>
            <person name="Nelson D.R."/>
            <person name="Obara M."/>
            <person name="Oguri Y."/>
            <person name="Olmstead R.G."/>
            <person name="Onodera N."/>
            <person name="Petersen B.L."/>
            <person name="Pils B."/>
            <person name="Prigge M."/>
            <person name="Rensing S.A."/>
            <person name="Riano-Pachon D.M."/>
            <person name="Roberts A.W."/>
            <person name="Sato Y."/>
            <person name="Scheller H.V."/>
            <person name="Schulz B."/>
            <person name="Schulz C."/>
            <person name="Shakirov E.V."/>
            <person name="Shibagaki N."/>
            <person name="Shinohara N."/>
            <person name="Shippen D.E."/>
            <person name="Soerensen I."/>
            <person name="Sotooka R."/>
            <person name="Sugimoto N."/>
            <person name="Sugita M."/>
            <person name="Sumikawa N."/>
            <person name="Tanurdzic M."/>
            <person name="Theissen G."/>
            <person name="Ulvskov P."/>
            <person name="Wakazuki S."/>
            <person name="Weng J.K."/>
            <person name="Willats W.W."/>
            <person name="Wipf D."/>
            <person name="Wolf P.G."/>
            <person name="Yang L."/>
            <person name="Zimmer A.D."/>
            <person name="Zhu Q."/>
            <person name="Mitros T."/>
            <person name="Hellsten U."/>
            <person name="Loque D."/>
            <person name="Otillar R."/>
            <person name="Salamov A."/>
            <person name="Schmutz J."/>
            <person name="Shapiro H."/>
            <person name="Lindquist E."/>
            <person name="Lucas S."/>
            <person name="Rokhsar D."/>
            <person name="Grigoriev I.V."/>
        </authorList>
    </citation>
    <scope>NUCLEOTIDE SEQUENCE [LARGE SCALE GENOMIC DNA]</scope>
</reference>
<name>D8SR56_SELML</name>
<gene>
    <name evidence="2" type="ORF">SELMODRAFT_424831</name>
</gene>
<dbReference type="EMBL" id="GL377635">
    <property type="protein sequence ID" value="EFJ13092.1"/>
    <property type="molecule type" value="Genomic_DNA"/>
</dbReference>
<dbReference type="HOGENOM" id="CLU_1167576_0_0_1"/>
<evidence type="ECO:0000313" key="2">
    <source>
        <dbReference type="EMBL" id="EFJ13092.1"/>
    </source>
</evidence>
<feature type="compositionally biased region" description="Polar residues" evidence="1">
    <location>
        <begin position="217"/>
        <end position="227"/>
    </location>
</feature>
<feature type="compositionally biased region" description="Basic and acidic residues" evidence="1">
    <location>
        <begin position="127"/>
        <end position="142"/>
    </location>
</feature>
<dbReference type="Proteomes" id="UP000001514">
    <property type="component" value="Unassembled WGS sequence"/>
</dbReference>
<sequence>MGDEALLMDEAFFDQILCSDGFEEGREGFEDENAAVWPKFSQESSHGVFPFPLVKRKLVVPDVCGESTMRKDSNCRRRGKYHCSRRLPGKKIVAKKLLTEPRLEQEVDRNFSDKKKGSQRQALITRYEAKNKRNSVNDHKSSSGDNKSSSGDWQEIKRSFYVARRALERRHLHKFLVCDDRTASFRTKTLDALQIETVTGDSKPNCLITAEAKAVSGNDNNDKNVQTSKKEDCHLSTV</sequence>
<evidence type="ECO:0000256" key="1">
    <source>
        <dbReference type="SAM" id="MobiDB-lite"/>
    </source>
</evidence>
<dbReference type="AlphaFoldDB" id="D8SR56"/>
<dbReference type="KEGG" id="smo:SELMODRAFT_424831"/>
<evidence type="ECO:0000313" key="3">
    <source>
        <dbReference type="Proteomes" id="UP000001514"/>
    </source>
</evidence>
<dbReference type="Gramene" id="EFJ13092">
    <property type="protein sequence ID" value="EFJ13092"/>
    <property type="gene ID" value="SELMODRAFT_424831"/>
</dbReference>
<organism evidence="3">
    <name type="scientific">Selaginella moellendorffii</name>
    <name type="common">Spikemoss</name>
    <dbReference type="NCBI Taxonomy" id="88036"/>
    <lineage>
        <taxon>Eukaryota</taxon>
        <taxon>Viridiplantae</taxon>
        <taxon>Streptophyta</taxon>
        <taxon>Embryophyta</taxon>
        <taxon>Tracheophyta</taxon>
        <taxon>Lycopodiopsida</taxon>
        <taxon>Selaginellales</taxon>
        <taxon>Selaginellaceae</taxon>
        <taxon>Selaginella</taxon>
    </lineage>
</organism>